<dbReference type="AlphaFoldDB" id="V4PTJ7"/>
<dbReference type="eggNOG" id="COG3743">
    <property type="taxonomic scope" value="Bacteria"/>
</dbReference>
<dbReference type="PATRIC" id="fig|1121022.4.peg.2425"/>
<sequence length="233" mass="25164">MTILILKSLLLLLSAFLVSAWLGWTIARRARSEYSAFERPRAVFDDEPLMPVADSTPEPAPAPQPVAYLDAAAEAFTSGVVVPFGGKPLGDKPLADKAPYAPPHNSARLDLVAASHVPGNVQIRRFDNSLQRRISSLASMTPESIEAAVQQAGSGLEPSRVGVPQTAPDDLTVISGIDAGKQSELNALGIYYYWQLAGWSPENVAWMSSRIQSPQRMVRENWMAQAARLGGLN</sequence>
<name>V4PTJ7_9CAUL</name>
<comment type="caution">
    <text evidence="1">The sequence shown here is derived from an EMBL/GenBank/DDBJ whole genome shotgun (WGS) entry which is preliminary data.</text>
</comment>
<protein>
    <submittedName>
        <fullName evidence="1">Uncharacterized protein</fullName>
    </submittedName>
</protein>
<proteinExistence type="predicted"/>
<dbReference type="Proteomes" id="UP000017837">
    <property type="component" value="Unassembled WGS sequence"/>
</dbReference>
<organism evidence="1 2">
    <name type="scientific">Asticcacaulis benevestitus DSM 16100 = ATCC BAA-896</name>
    <dbReference type="NCBI Taxonomy" id="1121022"/>
    <lineage>
        <taxon>Bacteria</taxon>
        <taxon>Pseudomonadati</taxon>
        <taxon>Pseudomonadota</taxon>
        <taxon>Alphaproteobacteria</taxon>
        <taxon>Caulobacterales</taxon>
        <taxon>Caulobacteraceae</taxon>
        <taxon>Asticcacaulis</taxon>
    </lineage>
</organism>
<dbReference type="EMBL" id="AWGB01000022">
    <property type="protein sequence ID" value="ESQ90679.1"/>
    <property type="molecule type" value="Genomic_DNA"/>
</dbReference>
<dbReference type="RefSeq" id="WP_018079966.1">
    <property type="nucleotide sequence ID" value="NZ_AQWM01000001.1"/>
</dbReference>
<gene>
    <name evidence="1" type="ORF">ABENE_11960</name>
</gene>
<evidence type="ECO:0000313" key="1">
    <source>
        <dbReference type="EMBL" id="ESQ90679.1"/>
    </source>
</evidence>
<reference evidence="1 2" key="1">
    <citation type="journal article" date="2014" name="Nature">
        <title>Sequential evolution of bacterial morphology by co-option of a developmental regulator.</title>
        <authorList>
            <person name="Jiang C."/>
            <person name="Brown P.J."/>
            <person name="Ducret A."/>
            <person name="Brun Y.V."/>
        </authorList>
    </citation>
    <scope>NUCLEOTIDE SEQUENCE [LARGE SCALE GENOMIC DNA]</scope>
    <source>
        <strain evidence="1 2">DSM 16100</strain>
    </source>
</reference>
<dbReference type="OrthoDB" id="9807941at2"/>
<accession>V4PTJ7</accession>
<keyword evidence="2" id="KW-1185">Reference proteome</keyword>
<dbReference type="STRING" id="1121022.GCA_000376105_00288"/>
<evidence type="ECO:0000313" key="2">
    <source>
        <dbReference type="Proteomes" id="UP000017837"/>
    </source>
</evidence>